<dbReference type="PANTHER" id="PTHR37305">
    <property type="entry name" value="INTEGRAL MEMBRANE PROTEIN-RELATED"/>
    <property type="match status" value="1"/>
</dbReference>
<keyword evidence="1" id="KW-0472">Membrane</keyword>
<feature type="transmembrane region" description="Helical" evidence="1">
    <location>
        <begin position="209"/>
        <end position="235"/>
    </location>
</feature>
<evidence type="ECO:0000313" key="3">
    <source>
        <dbReference type="Proteomes" id="UP000613512"/>
    </source>
</evidence>
<dbReference type="PANTHER" id="PTHR37305:SF1">
    <property type="entry name" value="MEMBRANE PROTEIN"/>
    <property type="match status" value="1"/>
</dbReference>
<dbReference type="RefSeq" id="WP_188386023.1">
    <property type="nucleotide sequence ID" value="NZ_BMEY01000025.1"/>
</dbReference>
<feature type="transmembrane region" description="Helical" evidence="1">
    <location>
        <begin position="269"/>
        <end position="290"/>
    </location>
</feature>
<sequence>MKQLLFEMKKLTRTRTFFVFLLLTVLFIGGMFVKNVVQQDKIITQKVEHFSKYLRDVSQEIEGDREQLKKADDPELEAKVEVGVELYRQLSELIHFIRNNNWKAELEAEIAVYNVGMRYKEMKGSFNMGISDMQDTIKLNERLLALELPKENMDLSIQTSIFMKKTITTILNTFGFLFILLVLGTVITKEFEDKNMQLVYTLPISRSSYIIVKFISLLFSGIVWLATVFLISYILPTLFGKNKGDIFTYPLFTDQEMFISTDIYIKESILYSLSFMIFSIALVVFWGFLLRSTILTYLVVLLLFISSFILITNGFTLFENPFTYQSIDLVILKEQLYFPTGIIVPFLSAVLLIVITMAINKRRGI</sequence>
<organism evidence="2 3">
    <name type="scientific">Ornithinibacillus halotolerans</name>
    <dbReference type="NCBI Taxonomy" id="1274357"/>
    <lineage>
        <taxon>Bacteria</taxon>
        <taxon>Bacillati</taxon>
        <taxon>Bacillota</taxon>
        <taxon>Bacilli</taxon>
        <taxon>Bacillales</taxon>
        <taxon>Bacillaceae</taxon>
        <taxon>Ornithinibacillus</taxon>
    </lineage>
</organism>
<accession>A0A916WE41</accession>
<reference evidence="2" key="1">
    <citation type="journal article" date="2014" name="Int. J. Syst. Evol. Microbiol.">
        <title>Complete genome sequence of Corynebacterium casei LMG S-19264T (=DSM 44701T), isolated from a smear-ripened cheese.</title>
        <authorList>
            <consortium name="US DOE Joint Genome Institute (JGI-PGF)"/>
            <person name="Walter F."/>
            <person name="Albersmeier A."/>
            <person name="Kalinowski J."/>
            <person name="Ruckert C."/>
        </authorList>
    </citation>
    <scope>NUCLEOTIDE SEQUENCE</scope>
    <source>
        <strain evidence="2">CGMCC 1.12408</strain>
    </source>
</reference>
<gene>
    <name evidence="2" type="ORF">GCM10008025_35540</name>
</gene>
<feature type="transmembrane region" description="Helical" evidence="1">
    <location>
        <begin position="170"/>
        <end position="188"/>
    </location>
</feature>
<feature type="transmembrane region" description="Helical" evidence="1">
    <location>
        <begin position="297"/>
        <end position="316"/>
    </location>
</feature>
<dbReference type="AlphaFoldDB" id="A0A916WE41"/>
<evidence type="ECO:0000313" key="2">
    <source>
        <dbReference type="EMBL" id="GGA89812.1"/>
    </source>
</evidence>
<keyword evidence="1" id="KW-0812">Transmembrane</keyword>
<dbReference type="Pfam" id="PF12679">
    <property type="entry name" value="ABC2_membrane_2"/>
    <property type="match status" value="1"/>
</dbReference>
<evidence type="ECO:0000256" key="1">
    <source>
        <dbReference type="SAM" id="Phobius"/>
    </source>
</evidence>
<comment type="caution">
    <text evidence="2">The sequence shown here is derived from an EMBL/GenBank/DDBJ whole genome shotgun (WGS) entry which is preliminary data.</text>
</comment>
<reference evidence="2" key="2">
    <citation type="submission" date="2020-09" db="EMBL/GenBank/DDBJ databases">
        <authorList>
            <person name="Sun Q."/>
            <person name="Zhou Y."/>
        </authorList>
    </citation>
    <scope>NUCLEOTIDE SEQUENCE</scope>
    <source>
        <strain evidence="2">CGMCC 1.12408</strain>
    </source>
</reference>
<dbReference type="EMBL" id="BMEY01000025">
    <property type="protein sequence ID" value="GGA89812.1"/>
    <property type="molecule type" value="Genomic_DNA"/>
</dbReference>
<keyword evidence="3" id="KW-1185">Reference proteome</keyword>
<dbReference type="GO" id="GO:0140359">
    <property type="term" value="F:ABC-type transporter activity"/>
    <property type="evidence" value="ECO:0007669"/>
    <property type="project" value="InterPro"/>
</dbReference>
<dbReference type="GO" id="GO:0005886">
    <property type="term" value="C:plasma membrane"/>
    <property type="evidence" value="ECO:0007669"/>
    <property type="project" value="UniProtKB-SubCell"/>
</dbReference>
<feature type="transmembrane region" description="Helical" evidence="1">
    <location>
        <begin position="336"/>
        <end position="359"/>
    </location>
</feature>
<dbReference type="Proteomes" id="UP000613512">
    <property type="component" value="Unassembled WGS sequence"/>
</dbReference>
<keyword evidence="1" id="KW-1133">Transmembrane helix</keyword>
<proteinExistence type="predicted"/>
<protein>
    <submittedName>
        <fullName evidence="2">Uncharacterized protein</fullName>
    </submittedName>
</protein>
<name>A0A916WE41_9BACI</name>